<name>A0A4Z2G080_9TELE</name>
<keyword evidence="3" id="KW-1185">Reference proteome</keyword>
<dbReference type="Proteomes" id="UP000314294">
    <property type="component" value="Unassembled WGS sequence"/>
</dbReference>
<dbReference type="EMBL" id="SRLO01000768">
    <property type="protein sequence ID" value="TNN46907.1"/>
    <property type="molecule type" value="Genomic_DNA"/>
</dbReference>
<reference evidence="2 3" key="1">
    <citation type="submission" date="2019-03" db="EMBL/GenBank/DDBJ databases">
        <title>First draft genome of Liparis tanakae, snailfish: a comprehensive survey of snailfish specific genes.</title>
        <authorList>
            <person name="Kim W."/>
            <person name="Song I."/>
            <person name="Jeong J.-H."/>
            <person name="Kim D."/>
            <person name="Kim S."/>
            <person name="Ryu S."/>
            <person name="Song J.Y."/>
            <person name="Lee S.K."/>
        </authorList>
    </citation>
    <scope>NUCLEOTIDE SEQUENCE [LARGE SCALE GENOMIC DNA]</scope>
    <source>
        <tissue evidence="2">Muscle</tissue>
    </source>
</reference>
<comment type="caution">
    <text evidence="2">The sequence shown here is derived from an EMBL/GenBank/DDBJ whole genome shotgun (WGS) entry which is preliminary data.</text>
</comment>
<evidence type="ECO:0000313" key="2">
    <source>
        <dbReference type="EMBL" id="TNN46907.1"/>
    </source>
</evidence>
<evidence type="ECO:0000313" key="3">
    <source>
        <dbReference type="Proteomes" id="UP000314294"/>
    </source>
</evidence>
<dbReference type="AlphaFoldDB" id="A0A4Z2G080"/>
<accession>A0A4Z2G080</accession>
<evidence type="ECO:0000256" key="1">
    <source>
        <dbReference type="SAM" id="MobiDB-lite"/>
    </source>
</evidence>
<feature type="region of interest" description="Disordered" evidence="1">
    <location>
        <begin position="1"/>
        <end position="66"/>
    </location>
</feature>
<protein>
    <submittedName>
        <fullName evidence="2">Uncharacterized protein</fullName>
    </submittedName>
</protein>
<gene>
    <name evidence="2" type="ORF">EYF80_042888</name>
</gene>
<organism evidence="2 3">
    <name type="scientific">Liparis tanakae</name>
    <name type="common">Tanaka's snailfish</name>
    <dbReference type="NCBI Taxonomy" id="230148"/>
    <lineage>
        <taxon>Eukaryota</taxon>
        <taxon>Metazoa</taxon>
        <taxon>Chordata</taxon>
        <taxon>Craniata</taxon>
        <taxon>Vertebrata</taxon>
        <taxon>Euteleostomi</taxon>
        <taxon>Actinopterygii</taxon>
        <taxon>Neopterygii</taxon>
        <taxon>Teleostei</taxon>
        <taxon>Neoteleostei</taxon>
        <taxon>Acanthomorphata</taxon>
        <taxon>Eupercaria</taxon>
        <taxon>Perciformes</taxon>
        <taxon>Cottioidei</taxon>
        <taxon>Cottales</taxon>
        <taxon>Liparidae</taxon>
        <taxon>Liparis</taxon>
    </lineage>
</organism>
<proteinExistence type="predicted"/>
<sequence>MGASQNQSRYVPEHGRRRYVSSPQSTAAQKRAEGGRPLVNRLNREALSPHRARALLSSLGGPSRDE</sequence>